<comment type="similarity">
    <text evidence="2 9">Belongs to the complex I NDUFA8 subunit family.</text>
</comment>
<dbReference type="PROSITE" id="PS51808">
    <property type="entry name" value="CHCH"/>
    <property type="match status" value="1"/>
</dbReference>
<dbReference type="PANTHER" id="PTHR13344:SF0">
    <property type="entry name" value="NADH DEHYDROGENASE [UBIQUINONE] 1 ALPHA SUBCOMPLEX SUBUNIT 8"/>
    <property type="match status" value="1"/>
</dbReference>
<comment type="function">
    <text evidence="1 9">Accessory subunit of the mitochondrial membrane respiratory chain NADH dehydrogenase (Complex I), that is believed not to be involved in catalysis. Complex I functions in the transfer of electrons from NADH to the respiratory chain. The immediate electron acceptor for the enzyme is believed to be ubiquinone.</text>
</comment>
<keyword evidence="9" id="KW-0999">Mitochondrion inner membrane</keyword>
<organism evidence="10">
    <name type="scientific">Tabanus bromius</name>
    <name type="common">Band-eyed brown horse fly</name>
    <dbReference type="NCBI Taxonomy" id="304241"/>
    <lineage>
        <taxon>Eukaryota</taxon>
        <taxon>Metazoa</taxon>
        <taxon>Ecdysozoa</taxon>
        <taxon>Arthropoda</taxon>
        <taxon>Hexapoda</taxon>
        <taxon>Insecta</taxon>
        <taxon>Pterygota</taxon>
        <taxon>Neoptera</taxon>
        <taxon>Endopterygota</taxon>
        <taxon>Diptera</taxon>
        <taxon>Brachycera</taxon>
        <taxon>Tabanomorpha</taxon>
        <taxon>Tabanoidea</taxon>
        <taxon>Tabanidae</taxon>
        <taxon>Tabanus</taxon>
    </lineage>
</organism>
<evidence type="ECO:0000256" key="9">
    <source>
        <dbReference type="PIRNR" id="PIRNR017016"/>
    </source>
</evidence>
<evidence type="ECO:0000256" key="3">
    <source>
        <dbReference type="ARBA" id="ARBA00022448"/>
    </source>
</evidence>
<proteinExistence type="evidence at transcript level"/>
<evidence type="ECO:0000256" key="5">
    <source>
        <dbReference type="ARBA" id="ARBA00022737"/>
    </source>
</evidence>
<dbReference type="PANTHER" id="PTHR13344">
    <property type="entry name" value="NADH-UBIQUINONE OXIDOREDUCTASE"/>
    <property type="match status" value="1"/>
</dbReference>
<keyword evidence="9" id="KW-0472">Membrane</keyword>
<evidence type="ECO:0000313" key="10">
    <source>
        <dbReference type="EMBL" id="JAI17445.1"/>
    </source>
</evidence>
<keyword evidence="3 9" id="KW-0813">Transport</keyword>
<dbReference type="PIRSF" id="PIRSF017016">
    <property type="entry name" value="NDUA8"/>
    <property type="match status" value="1"/>
</dbReference>
<keyword evidence="4 9" id="KW-0679">Respiratory chain</keyword>
<comment type="subcellular location">
    <subcellularLocation>
        <location evidence="9">Mitochondrion inner membrane</location>
    </subcellularLocation>
</comment>
<keyword evidence="10" id="KW-0830">Ubiquinone</keyword>
<dbReference type="GO" id="GO:0006120">
    <property type="term" value="P:mitochondrial electron transport, NADH to ubiquinone"/>
    <property type="evidence" value="ECO:0007669"/>
    <property type="project" value="InterPro"/>
</dbReference>
<evidence type="ECO:0000256" key="1">
    <source>
        <dbReference type="ARBA" id="ARBA00003195"/>
    </source>
</evidence>
<keyword evidence="6 9" id="KW-0249">Electron transport</keyword>
<keyword evidence="8" id="KW-1015">Disulfide bond</keyword>
<dbReference type="AlphaFoldDB" id="A0A0K8TU11"/>
<protein>
    <recommendedName>
        <fullName evidence="9">NADH dehydrogenase [ubiquinone] 1 alpha subcomplex subunit 8</fullName>
    </recommendedName>
</protein>
<dbReference type="GO" id="GO:0005743">
    <property type="term" value="C:mitochondrial inner membrane"/>
    <property type="evidence" value="ECO:0007669"/>
    <property type="project" value="UniProtKB-SubCell"/>
</dbReference>
<evidence type="ECO:0000256" key="8">
    <source>
        <dbReference type="ARBA" id="ARBA00023157"/>
    </source>
</evidence>
<reference evidence="10" key="1">
    <citation type="journal article" date="2015" name="Insect Biochem. Mol. Biol.">
        <title>An insight into the sialome of the horse fly, Tabanus bromius.</title>
        <authorList>
            <person name="Ribeiro J.M."/>
            <person name="Kazimirova M."/>
            <person name="Takac P."/>
            <person name="Andersen J.F."/>
            <person name="Francischetti I.M."/>
        </authorList>
    </citation>
    <scope>NUCLEOTIDE SEQUENCE</scope>
</reference>
<keyword evidence="7 9" id="KW-0496">Mitochondrion</keyword>
<dbReference type="InterPro" id="IPR016680">
    <property type="entry name" value="NDUFA8"/>
</dbReference>
<evidence type="ECO:0000256" key="2">
    <source>
        <dbReference type="ARBA" id="ARBA00010705"/>
    </source>
</evidence>
<name>A0A0K8TU11_TABBR</name>
<evidence type="ECO:0000256" key="7">
    <source>
        <dbReference type="ARBA" id="ARBA00023128"/>
    </source>
</evidence>
<evidence type="ECO:0000256" key="6">
    <source>
        <dbReference type="ARBA" id="ARBA00022982"/>
    </source>
</evidence>
<evidence type="ECO:0000256" key="4">
    <source>
        <dbReference type="ARBA" id="ARBA00022660"/>
    </source>
</evidence>
<accession>A0A0K8TU11</accession>
<sequence>MVVTADVHLPTEEELTVPELNLSTAALRAGAFHLGKHCENQNNEFMLCRQELDDPRACINEGKAVTSCALDFFRKIKKTCHEEFTQYANCLDKSSGDMQFRWCRNTQGVYDKCVLDNYNIERPDFGYFTLAKVHHTDRPAPPKKEKKVYADATPYLPEDYPKPPAKYGSRFHWLE</sequence>
<keyword evidence="5" id="KW-0677">Repeat</keyword>
<dbReference type="EMBL" id="GDAI01000158">
    <property type="protein sequence ID" value="JAI17445.1"/>
    <property type="molecule type" value="mRNA"/>
</dbReference>